<dbReference type="SUPFAM" id="SSF52266">
    <property type="entry name" value="SGNH hydrolase"/>
    <property type="match status" value="1"/>
</dbReference>
<evidence type="ECO:0000313" key="2">
    <source>
        <dbReference type="Proteomes" id="UP000001299"/>
    </source>
</evidence>
<accession>E0S0F2</accession>
<dbReference type="Proteomes" id="UP000001299">
    <property type="component" value="Chromosome 1"/>
</dbReference>
<dbReference type="KEGG" id="bpb:bpr_I0531"/>
<sequence>MKKRIINLIRIALFAAVVTVCIVAAAVVVRRKESADKYSDFFTQAKEGNIDVLFMGSSHVINGINPASLYHDYGFTSYNMGGHGSVMQATYWELIEALDYCTPKWVVVDAYMLEKNYQYLDVMNENTPQEDIDSSIDQLHLNMDCWPLNRLKLAAVSDLIEDKEIRKEFLFDFIVYHSRWNELTKEDYSALTGNNETSGLLGAELRYGVEIKPSVSPDPEEGQLLAEHTVGQEYLMKIIDECQRRGIGVLVTYLPFCPTTDDKIAANSAGAVAGMYDVPYINMLNLGIIDLYTDLNDTGHLNASGARKVTDYIGNWLLANADLTDHRGEAGYEYYDECAHKYAEDMRSLSSSADDLYTQLEMLSFGNVGSVVYFNQGSGAFTDESVRELVSQISGTDKIRNTDGPYIMINDAASGNVYEACGDEALDGVATVMGSMVYQPVEQRFRLLYARENEELNYLYDDDHIWYDIQIITYDKNSGEVLSHKYYRSYGNNYRQD</sequence>
<gene>
    <name evidence="1" type="ordered locus">bpr_I0531</name>
</gene>
<name>E0S0F2_BUTPB</name>
<dbReference type="HOGENOM" id="CLU_041407_0_0_9"/>
<dbReference type="STRING" id="515622.bpr_I0531"/>
<dbReference type="RefSeq" id="WP_013279934.1">
    <property type="nucleotide sequence ID" value="NC_014387.1"/>
</dbReference>
<proteinExistence type="predicted"/>
<evidence type="ECO:0000313" key="1">
    <source>
        <dbReference type="EMBL" id="ADL33277.1"/>
    </source>
</evidence>
<dbReference type="AlphaFoldDB" id="E0S0F2"/>
<reference evidence="1 2" key="1">
    <citation type="journal article" date="2010" name="PLoS ONE">
        <title>The glycobiome of the rumen bacterium Butyrivibrio proteoclasticus B316(T) highlights adaptation to a polysaccharide-rich environment.</title>
        <authorList>
            <person name="Kelly W.J."/>
            <person name="Leahy S.C."/>
            <person name="Altermann E."/>
            <person name="Yeoman C.J."/>
            <person name="Dunne J.C."/>
            <person name="Kong Z."/>
            <person name="Pacheco D.M."/>
            <person name="Li D."/>
            <person name="Noel S.J."/>
            <person name="Moon C.D."/>
            <person name="Cookson A.L."/>
            <person name="Attwood G.T."/>
        </authorList>
    </citation>
    <scope>NUCLEOTIDE SEQUENCE [LARGE SCALE GENOMIC DNA]</scope>
    <source>
        <strain evidence="2">ATCC 51982 / DSM 14932 / B316</strain>
    </source>
</reference>
<dbReference type="EMBL" id="CP001810">
    <property type="protein sequence ID" value="ADL33277.1"/>
    <property type="molecule type" value="Genomic_DNA"/>
</dbReference>
<protein>
    <submittedName>
        <fullName evidence="1">Uncharacterized protein</fullName>
    </submittedName>
</protein>
<organism evidence="1 2">
    <name type="scientific">Butyrivibrio proteoclasticus (strain ATCC 51982 / DSM 14932 / B316)</name>
    <name type="common">Clostridium proteoclasticum</name>
    <dbReference type="NCBI Taxonomy" id="515622"/>
    <lineage>
        <taxon>Bacteria</taxon>
        <taxon>Bacillati</taxon>
        <taxon>Bacillota</taxon>
        <taxon>Clostridia</taxon>
        <taxon>Lachnospirales</taxon>
        <taxon>Lachnospiraceae</taxon>
        <taxon>Butyrivibrio</taxon>
    </lineage>
</organism>
<keyword evidence="2" id="KW-1185">Reference proteome</keyword>
<dbReference type="eggNOG" id="COG2755">
    <property type="taxonomic scope" value="Bacteria"/>
</dbReference>